<name>A0A7C9HQV2_9DEIO</name>
<dbReference type="AlphaFoldDB" id="A0A7C9HQV2"/>
<evidence type="ECO:0000313" key="1">
    <source>
        <dbReference type="EMBL" id="MVN86494.1"/>
    </source>
</evidence>
<accession>A0A7C9HQV2</accession>
<proteinExistence type="predicted"/>
<dbReference type="EMBL" id="WQLB01000007">
    <property type="protein sequence ID" value="MVN86494.1"/>
    <property type="molecule type" value="Genomic_DNA"/>
</dbReference>
<comment type="caution">
    <text evidence="1">The sequence shown here is derived from an EMBL/GenBank/DDBJ whole genome shotgun (WGS) entry which is preliminary data.</text>
</comment>
<organism evidence="1 2">
    <name type="scientific">Deinococcus arboris</name>
    <dbReference type="NCBI Taxonomy" id="2682977"/>
    <lineage>
        <taxon>Bacteria</taxon>
        <taxon>Thermotogati</taxon>
        <taxon>Deinococcota</taxon>
        <taxon>Deinococci</taxon>
        <taxon>Deinococcales</taxon>
        <taxon>Deinococcaceae</taxon>
        <taxon>Deinococcus</taxon>
    </lineage>
</organism>
<keyword evidence="2" id="KW-1185">Reference proteome</keyword>
<reference evidence="1 2" key="1">
    <citation type="submission" date="2019-12" db="EMBL/GenBank/DDBJ databases">
        <title>Deinococcus sp. HMF7620 Genome sequencing and assembly.</title>
        <authorList>
            <person name="Kang H."/>
            <person name="Kim H."/>
            <person name="Joh K."/>
        </authorList>
    </citation>
    <scope>NUCLEOTIDE SEQUENCE [LARGE SCALE GENOMIC DNA]</scope>
    <source>
        <strain evidence="1 2">HMF7620</strain>
    </source>
</reference>
<dbReference type="Proteomes" id="UP000483286">
    <property type="component" value="Unassembled WGS sequence"/>
</dbReference>
<dbReference type="RefSeq" id="WP_157458559.1">
    <property type="nucleotide sequence ID" value="NZ_WQLB01000007.1"/>
</dbReference>
<evidence type="ECO:0000313" key="2">
    <source>
        <dbReference type="Proteomes" id="UP000483286"/>
    </source>
</evidence>
<protein>
    <submittedName>
        <fullName evidence="1">Uncharacterized protein</fullName>
    </submittedName>
</protein>
<gene>
    <name evidence="1" type="ORF">GO986_06915</name>
</gene>
<sequence length="216" mass="24646">MRLILAEELPFGGAALPTTTQLSFLEAPLPQVVQGFGTQQRALGRVCRTSPPLQEQTGNSLMRLRPLSFLGRQHLFVPTDSRWTAYFNDYPLGTNIQATIPDLARRLACRALWIEALPWQTNTEPTEALGFTVLEPHPSDWRRSVGLRNQNGFWRFWQLGTPLPFEDTVRYRFRRRQRRFDLTCLRHYAGALGVRPFDESFYLAGAVHVTCGASVK</sequence>